<gene>
    <name evidence="3" type="primary">proX_2</name>
    <name evidence="3" type="ORF">VQ7734_02733</name>
</gene>
<dbReference type="GO" id="GO:0043190">
    <property type="term" value="C:ATP-binding cassette (ABC) transporter complex"/>
    <property type="evidence" value="ECO:0007669"/>
    <property type="project" value="InterPro"/>
</dbReference>
<organism evidence="3 4">
    <name type="scientific">Vibrio quintilis</name>
    <dbReference type="NCBI Taxonomy" id="1117707"/>
    <lineage>
        <taxon>Bacteria</taxon>
        <taxon>Pseudomonadati</taxon>
        <taxon>Pseudomonadota</taxon>
        <taxon>Gammaproteobacteria</taxon>
        <taxon>Vibrionales</taxon>
        <taxon>Vibrionaceae</taxon>
        <taxon>Vibrio</taxon>
    </lineage>
</organism>
<dbReference type="STRING" id="1117707.VQ7734_02733"/>
<keyword evidence="4" id="KW-1185">Reference proteome</keyword>
<feature type="signal peptide" evidence="1">
    <location>
        <begin position="1"/>
        <end position="25"/>
    </location>
</feature>
<evidence type="ECO:0000313" key="4">
    <source>
        <dbReference type="Proteomes" id="UP000184600"/>
    </source>
</evidence>
<dbReference type="GO" id="GO:0022857">
    <property type="term" value="F:transmembrane transporter activity"/>
    <property type="evidence" value="ECO:0007669"/>
    <property type="project" value="InterPro"/>
</dbReference>
<dbReference type="EMBL" id="FRFG01000031">
    <property type="protein sequence ID" value="SHO56964.1"/>
    <property type="molecule type" value="Genomic_DNA"/>
</dbReference>
<dbReference type="Proteomes" id="UP000184600">
    <property type="component" value="Unassembled WGS sequence"/>
</dbReference>
<feature type="chain" id="PRO_5013133759" evidence="1">
    <location>
        <begin position="26"/>
        <end position="335"/>
    </location>
</feature>
<dbReference type="RefSeq" id="WP_083601633.1">
    <property type="nucleotide sequence ID" value="NZ_AP024898.1"/>
</dbReference>
<dbReference type="CDD" id="cd13638">
    <property type="entry name" value="PBP2_EcProx_like"/>
    <property type="match status" value="1"/>
</dbReference>
<dbReference type="NCBIfam" id="NF008334">
    <property type="entry name" value="PRK11119.1"/>
    <property type="match status" value="1"/>
</dbReference>
<evidence type="ECO:0000259" key="2">
    <source>
        <dbReference type="Pfam" id="PF04069"/>
    </source>
</evidence>
<dbReference type="OrthoDB" id="9787902at2"/>
<keyword evidence="1" id="KW-0732">Signal</keyword>
<reference evidence="4" key="1">
    <citation type="submission" date="2016-12" db="EMBL/GenBank/DDBJ databases">
        <authorList>
            <person name="Rodrigo-Torres L."/>
            <person name="Arahal R.D."/>
            <person name="Lucena T."/>
        </authorList>
    </citation>
    <scope>NUCLEOTIDE SEQUENCE [LARGE SCALE GENOMIC DNA]</scope>
</reference>
<dbReference type="InterPro" id="IPR007210">
    <property type="entry name" value="ABC_Gly_betaine_transp_sub-bd"/>
</dbReference>
<dbReference type="Gene3D" id="3.40.190.100">
    <property type="entry name" value="Glycine betaine-binding periplasmic protein, domain 2"/>
    <property type="match status" value="1"/>
</dbReference>
<accession>A0A1M7YWG0</accession>
<dbReference type="Gene3D" id="3.40.190.10">
    <property type="entry name" value="Periplasmic binding protein-like II"/>
    <property type="match status" value="1"/>
</dbReference>
<evidence type="ECO:0000256" key="1">
    <source>
        <dbReference type="SAM" id="SignalP"/>
    </source>
</evidence>
<feature type="domain" description="ABC-type glycine betaine transport system substrate-binding" evidence="2">
    <location>
        <begin position="34"/>
        <end position="317"/>
    </location>
</feature>
<dbReference type="SUPFAM" id="SSF53850">
    <property type="entry name" value="Periplasmic binding protein-like II"/>
    <property type="match status" value="1"/>
</dbReference>
<proteinExistence type="predicted"/>
<dbReference type="Pfam" id="PF04069">
    <property type="entry name" value="OpuAC"/>
    <property type="match status" value="1"/>
</dbReference>
<sequence length="335" mass="37207">MQIHWNKVFPAGAIFLSVASAPVLADKLPGEGITVQPVQSTIAEETFQTLIVNKAMEALGYQVLPTKEVDYNVAYTSIARNDATYLTVGWWPQQESKFWNAGGYDKLYMKGQYVTGAAQGYLIDKKTADKYHITNVAQLSNPELAKLFDTDGDGKADLTGCNPGWSCEDVITNHIKAYKLSKTVTQNQGNYAALIADTISRYRTGKPVLYYTWTPYWVSGVLVPGKDVVWLQVPFSSLPEKHKQLDTSLPNGKNYGFPMNSMNIIANKTFAEKNPAAAKLFSIMKLSVNDISAENMMLRRGKNTPADIEAHANGWIKANQKRFNHWIEQAKAAAK</sequence>
<name>A0A1M7YWG0_9VIBR</name>
<evidence type="ECO:0000313" key="3">
    <source>
        <dbReference type="EMBL" id="SHO56964.1"/>
    </source>
</evidence>
<protein>
    <submittedName>
        <fullName evidence="3">Glycine betaine-binding periplasmic protein</fullName>
    </submittedName>
</protein>
<dbReference type="AlphaFoldDB" id="A0A1M7YWG0"/>